<protein>
    <recommendedName>
        <fullName evidence="4">DNA endonuclease RBBP8</fullName>
    </recommendedName>
</protein>
<dbReference type="OrthoDB" id="5801062at2759"/>
<feature type="region of interest" description="Disordered" evidence="1">
    <location>
        <begin position="16"/>
        <end position="49"/>
    </location>
</feature>
<dbReference type="GO" id="GO:0010792">
    <property type="term" value="P:DNA double-strand break processing involved in repair via single-strand annealing"/>
    <property type="evidence" value="ECO:0007669"/>
    <property type="project" value="TreeGrafter"/>
</dbReference>
<gene>
    <name evidence="2" type="ORF">DIATSA_LOCUS4500</name>
</gene>
<dbReference type="PANTHER" id="PTHR15107:SF0">
    <property type="entry name" value="DNA ENDONUCLEASE ACTIVATOR CTP1 C-TERMINAL DOMAIN-CONTAINING PROTEIN"/>
    <property type="match status" value="1"/>
</dbReference>
<feature type="region of interest" description="Disordered" evidence="1">
    <location>
        <begin position="249"/>
        <end position="272"/>
    </location>
</feature>
<evidence type="ECO:0000313" key="2">
    <source>
        <dbReference type="EMBL" id="CAG9786559.1"/>
    </source>
</evidence>
<proteinExistence type="predicted"/>
<keyword evidence="3" id="KW-1185">Reference proteome</keyword>
<dbReference type="Proteomes" id="UP001153714">
    <property type="component" value="Chromosome 16"/>
</dbReference>
<reference evidence="2" key="2">
    <citation type="submission" date="2022-10" db="EMBL/GenBank/DDBJ databases">
        <authorList>
            <consortium name="ENA_rothamsted_submissions"/>
            <consortium name="culmorum"/>
            <person name="King R."/>
        </authorList>
    </citation>
    <scope>NUCLEOTIDE SEQUENCE</scope>
</reference>
<dbReference type="InterPro" id="IPR033316">
    <property type="entry name" value="RBBP8-like"/>
</dbReference>
<feature type="region of interest" description="Disordered" evidence="1">
    <location>
        <begin position="66"/>
        <end position="97"/>
    </location>
</feature>
<dbReference type="GO" id="GO:0003684">
    <property type="term" value="F:damaged DNA binding"/>
    <property type="evidence" value="ECO:0007669"/>
    <property type="project" value="TreeGrafter"/>
</dbReference>
<evidence type="ECO:0008006" key="4">
    <source>
        <dbReference type="Google" id="ProtNLM"/>
    </source>
</evidence>
<accession>A0A9N9WBM7</accession>
<dbReference type="PANTHER" id="PTHR15107">
    <property type="entry name" value="RETINOBLASTOMA BINDING PROTEIN 8"/>
    <property type="match status" value="1"/>
</dbReference>
<dbReference type="AlphaFoldDB" id="A0A9N9WBM7"/>
<reference evidence="2" key="1">
    <citation type="submission" date="2021-12" db="EMBL/GenBank/DDBJ databases">
        <authorList>
            <person name="King R."/>
        </authorList>
    </citation>
    <scope>NUCLEOTIDE SEQUENCE</scope>
</reference>
<evidence type="ECO:0000313" key="3">
    <source>
        <dbReference type="Proteomes" id="UP001153714"/>
    </source>
</evidence>
<name>A0A9N9WBM7_9NEOP</name>
<dbReference type="EMBL" id="OU893347">
    <property type="protein sequence ID" value="CAG9786559.1"/>
    <property type="molecule type" value="Genomic_DNA"/>
</dbReference>
<organism evidence="2 3">
    <name type="scientific">Diatraea saccharalis</name>
    <name type="common">sugarcane borer</name>
    <dbReference type="NCBI Taxonomy" id="40085"/>
    <lineage>
        <taxon>Eukaryota</taxon>
        <taxon>Metazoa</taxon>
        <taxon>Ecdysozoa</taxon>
        <taxon>Arthropoda</taxon>
        <taxon>Hexapoda</taxon>
        <taxon>Insecta</taxon>
        <taxon>Pterygota</taxon>
        <taxon>Neoptera</taxon>
        <taxon>Endopterygota</taxon>
        <taxon>Lepidoptera</taxon>
        <taxon>Glossata</taxon>
        <taxon>Ditrysia</taxon>
        <taxon>Pyraloidea</taxon>
        <taxon>Crambidae</taxon>
        <taxon>Crambinae</taxon>
        <taxon>Diatraea</taxon>
    </lineage>
</organism>
<evidence type="ECO:0000256" key="1">
    <source>
        <dbReference type="SAM" id="MobiDB-lite"/>
    </source>
</evidence>
<sequence length="287" mass="32699">MRGGGLLGLIYFSVSPEESSSVPPLVKKESTDNDETILPSPTSGPPNIPSLLKNLLNTPLKKSQLSLKSKSDNLMLPYDPENLENNTNNNTDNEDSFNFLKPERITKHQKHSPKKDLSMDYDETHCDITASLSILQHVDMMSPSKRPLAENKNIVNVSSHNVDAAGDSSMSLLHPENLHNPSEDNMKRKILEPVEPVYKEPVLRKKAEKRALPGWSCDQCRLLTKRRQFYDELYKDNPEMLAKKMDECSKHRGRNNPARPNTPEGFWNPRWDVPDNTEEFNRRNNAI</sequence>